<keyword evidence="3" id="KW-1185">Reference proteome</keyword>
<dbReference type="EMBL" id="KV425586">
    <property type="protein sequence ID" value="KZT23345.1"/>
    <property type="molecule type" value="Genomic_DNA"/>
</dbReference>
<evidence type="ECO:0008006" key="4">
    <source>
        <dbReference type="Google" id="ProtNLM"/>
    </source>
</evidence>
<keyword evidence="1" id="KW-0732">Signal</keyword>
<proteinExistence type="predicted"/>
<feature type="signal peptide" evidence="1">
    <location>
        <begin position="1"/>
        <end position="21"/>
    </location>
</feature>
<gene>
    <name evidence="2" type="ORF">NEOLEDRAFT_558140</name>
</gene>
<evidence type="ECO:0000256" key="1">
    <source>
        <dbReference type="SAM" id="SignalP"/>
    </source>
</evidence>
<feature type="chain" id="PRO_5007865577" description="Secreted protein" evidence="1">
    <location>
        <begin position="22"/>
        <end position="105"/>
    </location>
</feature>
<name>A0A165R5Q5_9AGAM</name>
<evidence type="ECO:0000313" key="2">
    <source>
        <dbReference type="EMBL" id="KZT23345.1"/>
    </source>
</evidence>
<dbReference type="AlphaFoldDB" id="A0A165R5Q5"/>
<dbReference type="Proteomes" id="UP000076761">
    <property type="component" value="Unassembled WGS sequence"/>
</dbReference>
<protein>
    <recommendedName>
        <fullName evidence="4">Secreted protein</fullName>
    </recommendedName>
</protein>
<dbReference type="InParanoid" id="A0A165R5Q5"/>
<sequence>MASRILRDASFLVLAIMRALSIHHECSLFYEICGQEQLTISDLSDRVPFPSIPPQKYLLLHKCRRIRFESTACHYHGHLLFTPCFRMVLASHETREPSVWITEAC</sequence>
<reference evidence="2 3" key="1">
    <citation type="journal article" date="2016" name="Mol. Biol. Evol.">
        <title>Comparative Genomics of Early-Diverging Mushroom-Forming Fungi Provides Insights into the Origins of Lignocellulose Decay Capabilities.</title>
        <authorList>
            <person name="Nagy L.G."/>
            <person name="Riley R."/>
            <person name="Tritt A."/>
            <person name="Adam C."/>
            <person name="Daum C."/>
            <person name="Floudas D."/>
            <person name="Sun H."/>
            <person name="Yadav J.S."/>
            <person name="Pangilinan J."/>
            <person name="Larsson K.H."/>
            <person name="Matsuura K."/>
            <person name="Barry K."/>
            <person name="Labutti K."/>
            <person name="Kuo R."/>
            <person name="Ohm R.A."/>
            <person name="Bhattacharya S.S."/>
            <person name="Shirouzu T."/>
            <person name="Yoshinaga Y."/>
            <person name="Martin F.M."/>
            <person name="Grigoriev I.V."/>
            <person name="Hibbett D.S."/>
        </authorList>
    </citation>
    <scope>NUCLEOTIDE SEQUENCE [LARGE SCALE GENOMIC DNA]</scope>
    <source>
        <strain evidence="2 3">HHB14362 ss-1</strain>
    </source>
</reference>
<organism evidence="2 3">
    <name type="scientific">Neolentinus lepideus HHB14362 ss-1</name>
    <dbReference type="NCBI Taxonomy" id="1314782"/>
    <lineage>
        <taxon>Eukaryota</taxon>
        <taxon>Fungi</taxon>
        <taxon>Dikarya</taxon>
        <taxon>Basidiomycota</taxon>
        <taxon>Agaricomycotina</taxon>
        <taxon>Agaricomycetes</taxon>
        <taxon>Gloeophyllales</taxon>
        <taxon>Gloeophyllaceae</taxon>
        <taxon>Neolentinus</taxon>
    </lineage>
</organism>
<evidence type="ECO:0000313" key="3">
    <source>
        <dbReference type="Proteomes" id="UP000076761"/>
    </source>
</evidence>
<accession>A0A165R5Q5</accession>